<organism evidence="1 2">
    <name type="scientific">Cylindrospermopsis raciborskii CENA303</name>
    <dbReference type="NCBI Taxonomy" id="1170769"/>
    <lineage>
        <taxon>Bacteria</taxon>
        <taxon>Bacillati</taxon>
        <taxon>Cyanobacteriota</taxon>
        <taxon>Cyanophyceae</taxon>
        <taxon>Nostocales</taxon>
        <taxon>Aphanizomenonaceae</taxon>
        <taxon>Cylindrospermopsis</taxon>
    </lineage>
</organism>
<evidence type="ECO:0000313" key="2">
    <source>
        <dbReference type="Proteomes" id="UP000192997"/>
    </source>
</evidence>
<evidence type="ECO:0000313" key="1">
    <source>
        <dbReference type="EMBL" id="OSO88064.1"/>
    </source>
</evidence>
<dbReference type="AlphaFoldDB" id="A0A1X4G355"/>
<reference evidence="2" key="1">
    <citation type="submission" date="2017-04" db="EMBL/GenBank/DDBJ databases">
        <authorList>
            <person name="Abreu V.A."/>
            <person name="Popin R.V."/>
            <person name="Rigonato J."/>
            <person name="Andreote A.P."/>
            <person name="Schaker P.C."/>
            <person name="Hoff-Risseti C."/>
            <person name="Alvarenga D.O."/>
            <person name="Varani A.M."/>
            <person name="Fiore M.F."/>
        </authorList>
    </citation>
    <scope>NUCLEOTIDE SEQUENCE [LARGE SCALE GENOMIC DNA]</scope>
    <source>
        <strain evidence="2">CENA303</strain>
    </source>
</reference>
<gene>
    <name evidence="1" type="ORF">B7O87_14585</name>
</gene>
<protein>
    <recommendedName>
        <fullName evidence="3">Transposase</fullName>
    </recommendedName>
</protein>
<name>A0A1X4G355_9CYAN</name>
<accession>A0A1X4G355</accession>
<evidence type="ECO:0008006" key="3">
    <source>
        <dbReference type="Google" id="ProtNLM"/>
    </source>
</evidence>
<dbReference type="Proteomes" id="UP000192997">
    <property type="component" value="Unassembled WGS sequence"/>
</dbReference>
<dbReference type="EMBL" id="NBYN01000064">
    <property type="protein sequence ID" value="OSO88064.1"/>
    <property type="molecule type" value="Genomic_DNA"/>
</dbReference>
<proteinExistence type="predicted"/>
<comment type="caution">
    <text evidence="1">The sequence shown here is derived from an EMBL/GenBank/DDBJ whole genome shotgun (WGS) entry which is preliminary data.</text>
</comment>
<sequence length="59" mass="6271">MNADCQGAANIIKKVSTIFGLVLDGVSKASLTAPIRVRLWQASSKKSLSQQDPNESPSL</sequence>